<dbReference type="SUPFAM" id="SSF53448">
    <property type="entry name" value="Nucleotide-diphospho-sugar transferases"/>
    <property type="match status" value="1"/>
</dbReference>
<dbReference type="GO" id="GO:0016740">
    <property type="term" value="F:transferase activity"/>
    <property type="evidence" value="ECO:0007669"/>
    <property type="project" value="UniProtKB-KW"/>
</dbReference>
<evidence type="ECO:0000256" key="1">
    <source>
        <dbReference type="ARBA" id="ARBA00006739"/>
    </source>
</evidence>
<accession>A0A2S6GPZ9</accession>
<organism evidence="4 5">
    <name type="scientific">Actinokineospora auranticolor</name>
    <dbReference type="NCBI Taxonomy" id="155976"/>
    <lineage>
        <taxon>Bacteria</taxon>
        <taxon>Bacillati</taxon>
        <taxon>Actinomycetota</taxon>
        <taxon>Actinomycetes</taxon>
        <taxon>Pseudonocardiales</taxon>
        <taxon>Pseudonocardiaceae</taxon>
        <taxon>Actinokineospora</taxon>
    </lineage>
</organism>
<dbReference type="PANTHER" id="PTHR48090">
    <property type="entry name" value="UNDECAPRENYL-PHOSPHATE 4-DEOXY-4-FORMAMIDO-L-ARABINOSE TRANSFERASE-RELATED"/>
    <property type="match status" value="1"/>
</dbReference>
<dbReference type="PANTHER" id="PTHR48090:SF7">
    <property type="entry name" value="RFBJ PROTEIN"/>
    <property type="match status" value="1"/>
</dbReference>
<feature type="region of interest" description="Disordered" evidence="2">
    <location>
        <begin position="25"/>
        <end position="47"/>
    </location>
</feature>
<dbReference type="EMBL" id="PTIX01000007">
    <property type="protein sequence ID" value="PPK67342.1"/>
    <property type="molecule type" value="Genomic_DNA"/>
</dbReference>
<evidence type="ECO:0000256" key="2">
    <source>
        <dbReference type="SAM" id="MobiDB-lite"/>
    </source>
</evidence>
<dbReference type="CDD" id="cd04179">
    <property type="entry name" value="DPM_DPG-synthase_like"/>
    <property type="match status" value="1"/>
</dbReference>
<keyword evidence="4" id="KW-0808">Transferase</keyword>
<proteinExistence type="inferred from homology"/>
<dbReference type="Gene3D" id="3.90.550.10">
    <property type="entry name" value="Spore Coat Polysaccharide Biosynthesis Protein SpsA, Chain A"/>
    <property type="match status" value="1"/>
</dbReference>
<comment type="caution">
    <text evidence="4">The sequence shown here is derived from an EMBL/GenBank/DDBJ whole genome shotgun (WGS) entry which is preliminary data.</text>
</comment>
<evidence type="ECO:0000259" key="3">
    <source>
        <dbReference type="Pfam" id="PF00535"/>
    </source>
</evidence>
<evidence type="ECO:0000313" key="5">
    <source>
        <dbReference type="Proteomes" id="UP000239203"/>
    </source>
</evidence>
<feature type="compositionally biased region" description="Polar residues" evidence="2">
    <location>
        <begin position="25"/>
        <end position="34"/>
    </location>
</feature>
<dbReference type="Pfam" id="PF00535">
    <property type="entry name" value="Glycos_transf_2"/>
    <property type="match status" value="1"/>
</dbReference>
<dbReference type="Proteomes" id="UP000239203">
    <property type="component" value="Unassembled WGS sequence"/>
</dbReference>
<dbReference type="AlphaFoldDB" id="A0A2S6GPZ9"/>
<feature type="domain" description="Glycosyltransferase 2-like" evidence="3">
    <location>
        <begin position="59"/>
        <end position="219"/>
    </location>
</feature>
<keyword evidence="5" id="KW-1185">Reference proteome</keyword>
<sequence length="318" mass="34725">MPEMCTERSGTMVVMRPVVGVPSTRSEPFATSVNPERPPAGDFSAGGRVFSGDEPVRLSILVPAYNEERTAAHVVSGLLAADFPCPVEVIAVDDGSTDETARRLADIDDPRLTVLRHPRNLGKGAALMSAVAVATGTHVLPFDADHEYSPTDIPRLLEPVLADRCDIVYGTRLFGVNTVYQSYRYALGNRLLTLAANVLFDSSVSDLHTCFKLVPLSLVRQLDLSETGFGLDTELTARLLRLGLRPFEVPISYHSRSHAQGKKIDWRDGVACLRILARVRVAPRPVVTAHRYPESVVDLPVRGGRHDKDVVRAVRVTG</sequence>
<dbReference type="InterPro" id="IPR001173">
    <property type="entry name" value="Glyco_trans_2-like"/>
</dbReference>
<protein>
    <submittedName>
        <fullName evidence="4">Glycosyl transferase family 2</fullName>
    </submittedName>
</protein>
<dbReference type="InterPro" id="IPR050256">
    <property type="entry name" value="Glycosyltransferase_2"/>
</dbReference>
<dbReference type="InterPro" id="IPR029044">
    <property type="entry name" value="Nucleotide-diphossugar_trans"/>
</dbReference>
<reference evidence="4 5" key="1">
    <citation type="submission" date="2018-02" db="EMBL/GenBank/DDBJ databases">
        <title>Genomic Encyclopedia of Archaeal and Bacterial Type Strains, Phase II (KMG-II): from individual species to whole genera.</title>
        <authorList>
            <person name="Goeker M."/>
        </authorList>
    </citation>
    <scope>NUCLEOTIDE SEQUENCE [LARGE SCALE GENOMIC DNA]</scope>
    <source>
        <strain evidence="4 5">YU 961-1</strain>
    </source>
</reference>
<name>A0A2S6GPZ9_9PSEU</name>
<comment type="similarity">
    <text evidence="1">Belongs to the glycosyltransferase 2 family.</text>
</comment>
<gene>
    <name evidence="4" type="ORF">CLV40_1075</name>
</gene>
<evidence type="ECO:0000313" key="4">
    <source>
        <dbReference type="EMBL" id="PPK67342.1"/>
    </source>
</evidence>